<dbReference type="PROSITE" id="PS51996">
    <property type="entry name" value="TR_MART"/>
    <property type="match status" value="1"/>
</dbReference>
<dbReference type="Gene3D" id="3.90.176.10">
    <property type="entry name" value="Toxin ADP-ribosyltransferase, Chain A, domain 1"/>
    <property type="match status" value="1"/>
</dbReference>
<dbReference type="SUPFAM" id="SSF56399">
    <property type="entry name" value="ADP-ribosylation"/>
    <property type="match status" value="1"/>
</dbReference>
<evidence type="ECO:0000313" key="3">
    <source>
        <dbReference type="Proteomes" id="UP000635885"/>
    </source>
</evidence>
<name>A0ABQ1MYQ8_9BACT</name>
<dbReference type="InterPro" id="IPR003540">
    <property type="entry name" value="ADP-ribosyltransferase"/>
</dbReference>
<gene>
    <name evidence="2" type="ORF">GCM10010993_29560</name>
</gene>
<keyword evidence="3" id="KW-1185">Reference proteome</keyword>
<dbReference type="Pfam" id="PF03496">
    <property type="entry name" value="ADPrib_exo_Tox"/>
    <property type="match status" value="1"/>
</dbReference>
<reference evidence="3" key="1">
    <citation type="journal article" date="2019" name="Int. J. Syst. Evol. Microbiol.">
        <title>The Global Catalogue of Microorganisms (GCM) 10K type strain sequencing project: providing services to taxonomists for standard genome sequencing and annotation.</title>
        <authorList>
            <consortium name="The Broad Institute Genomics Platform"/>
            <consortium name="The Broad Institute Genome Sequencing Center for Infectious Disease"/>
            <person name="Wu L."/>
            <person name="Ma J."/>
        </authorList>
    </citation>
    <scope>NUCLEOTIDE SEQUENCE [LARGE SCALE GENOMIC DNA]</scope>
    <source>
        <strain evidence="3">CGMCC 1.12479</strain>
    </source>
</reference>
<protein>
    <recommendedName>
        <fullName evidence="1">ADP ribosyltransferase domain-containing protein</fullName>
    </recommendedName>
</protein>
<organism evidence="2 3">
    <name type="scientific">Belliella aquatica</name>
    <dbReference type="NCBI Taxonomy" id="1323734"/>
    <lineage>
        <taxon>Bacteria</taxon>
        <taxon>Pseudomonadati</taxon>
        <taxon>Bacteroidota</taxon>
        <taxon>Cytophagia</taxon>
        <taxon>Cytophagales</taxon>
        <taxon>Cyclobacteriaceae</taxon>
        <taxon>Belliella</taxon>
    </lineage>
</organism>
<sequence>MLEDPNFKNSYIIGLDGFTYADLEKAFASFLSKEYKKESQVAIDGIEKYQLSKIEALHILAYTGHSSRWINSKIREDKLDGNCKIFIENLDMALAKITPSDNMKLFHGTYGLWNGMVEGGIINVPNYLSTSIEDYESYPVVFRIQTTKENSKARDISTISNNKDEFEHLFMRGASFRVLRIEEIGKITYVELVENTNMV</sequence>
<feature type="domain" description="ADP ribosyltransferase" evidence="1">
    <location>
        <begin position="48"/>
        <end position="184"/>
    </location>
</feature>
<proteinExistence type="predicted"/>
<evidence type="ECO:0000313" key="2">
    <source>
        <dbReference type="EMBL" id="GGC49205.1"/>
    </source>
</evidence>
<comment type="caution">
    <text evidence="2">The sequence shown here is derived from an EMBL/GenBank/DDBJ whole genome shotgun (WGS) entry which is preliminary data.</text>
</comment>
<evidence type="ECO:0000259" key="1">
    <source>
        <dbReference type="Pfam" id="PF03496"/>
    </source>
</evidence>
<dbReference type="Proteomes" id="UP000635885">
    <property type="component" value="Unassembled WGS sequence"/>
</dbReference>
<accession>A0ABQ1MYQ8</accession>
<dbReference type="EMBL" id="BMFD01000013">
    <property type="protein sequence ID" value="GGC49205.1"/>
    <property type="molecule type" value="Genomic_DNA"/>
</dbReference>
<dbReference type="RefSeq" id="WP_188443876.1">
    <property type="nucleotide sequence ID" value="NZ_BMFD01000013.1"/>
</dbReference>